<dbReference type="PANTHER" id="PTHR42879">
    <property type="entry name" value="3-OXOACYL-(ACYL-CARRIER-PROTEIN) REDUCTASE"/>
    <property type="match status" value="1"/>
</dbReference>
<dbReference type="SUPFAM" id="SSF51735">
    <property type="entry name" value="NAD(P)-binding Rossmann-fold domains"/>
    <property type="match status" value="1"/>
</dbReference>
<dbReference type="Gene3D" id="3.40.50.720">
    <property type="entry name" value="NAD(P)-binding Rossmann-like Domain"/>
    <property type="match status" value="1"/>
</dbReference>
<proteinExistence type="inferred from homology"/>
<reference evidence="2" key="1">
    <citation type="submission" date="2023-02" db="EMBL/GenBank/DDBJ databases">
        <title>Description and genomic characterization of Salipiger bruguierae sp. nov., isolated from the sediment of mangrove plant Bruguiera sexangula.</title>
        <authorList>
            <person name="Long M."/>
        </authorList>
    </citation>
    <scope>NUCLEOTIDE SEQUENCE</scope>
    <source>
        <strain evidence="2">H15</strain>
        <plasmid evidence="2">unnamed1</plasmid>
    </source>
</reference>
<dbReference type="RefSeq" id="WP_353475911.1">
    <property type="nucleotide sequence ID" value="NZ_CP123386.1"/>
</dbReference>
<dbReference type="PRINTS" id="PR00081">
    <property type="entry name" value="GDHRDH"/>
</dbReference>
<comment type="similarity">
    <text evidence="1">Belongs to the short-chain dehydrogenases/reductases (SDR) family.</text>
</comment>
<dbReference type="PANTHER" id="PTHR42879:SF6">
    <property type="entry name" value="NADPH-DEPENDENT REDUCTASE BACG"/>
    <property type="match status" value="1"/>
</dbReference>
<evidence type="ECO:0000256" key="1">
    <source>
        <dbReference type="ARBA" id="ARBA00006484"/>
    </source>
</evidence>
<geneLocation type="plasmid" evidence="2">
    <name>unnamed1</name>
</geneLocation>
<dbReference type="InterPro" id="IPR036291">
    <property type="entry name" value="NAD(P)-bd_dom_sf"/>
</dbReference>
<dbReference type="InterPro" id="IPR050259">
    <property type="entry name" value="SDR"/>
</dbReference>
<protein>
    <submittedName>
        <fullName evidence="2">SDR family oxidoreductase</fullName>
    </submittedName>
</protein>
<sequence>MDFELSGRHALVTGASSGLGLAIAQSLLAEGASVTLAARSAEKLQAAIAALPGDQRARCDMVAAEFGVSGAVEAMLAAATRQTGRVDILVANTGGPPPGLPSAIDPEEMAAQYGRMIDPVLRLTLALVPGMRARGWGRVLTVASSGVIQPIPHLPMSNALRASLVGFMKSLAGEVAADGVTVNVLAPGRIATARTAELDASAAAKTGKTVEEVARASAASIPAGRYGTPAEFGAVAAFLASAAAGYVTGSTIRIDGGAIRAI</sequence>
<dbReference type="Pfam" id="PF13561">
    <property type="entry name" value="adh_short_C2"/>
    <property type="match status" value="1"/>
</dbReference>
<accession>A0AAU8APW6</accession>
<dbReference type="InterPro" id="IPR002347">
    <property type="entry name" value="SDR_fam"/>
</dbReference>
<organism evidence="2">
    <name type="scientific">Alloyangia sp. H15</name>
    <dbReference type="NCBI Taxonomy" id="3029062"/>
    <lineage>
        <taxon>Bacteria</taxon>
        <taxon>Pseudomonadati</taxon>
        <taxon>Pseudomonadota</taxon>
        <taxon>Alphaproteobacteria</taxon>
        <taxon>Rhodobacterales</taxon>
        <taxon>Roseobacteraceae</taxon>
        <taxon>Alloyangia</taxon>
    </lineage>
</organism>
<keyword evidence="2" id="KW-0614">Plasmid</keyword>
<name>A0AAU8APW6_9RHOB</name>
<dbReference type="AlphaFoldDB" id="A0AAU8APW6"/>
<evidence type="ECO:0000313" key="2">
    <source>
        <dbReference type="EMBL" id="XCC97020.1"/>
    </source>
</evidence>
<gene>
    <name evidence="2" type="ORF">PVT71_23310</name>
</gene>
<dbReference type="EMBL" id="CP123386">
    <property type="protein sequence ID" value="XCC97020.1"/>
    <property type="molecule type" value="Genomic_DNA"/>
</dbReference>